<proteinExistence type="predicted"/>
<accession>A0A1Y1XSU3</accession>
<name>A0A1Y1XSU3_9FUNG</name>
<dbReference type="EMBL" id="MCFE01000495">
    <property type="protein sequence ID" value="ORX88811.1"/>
    <property type="molecule type" value="Genomic_DNA"/>
</dbReference>
<dbReference type="InParanoid" id="A0A1Y1XSU3"/>
<protein>
    <submittedName>
        <fullName evidence="1">Uncharacterized protein</fullName>
    </submittedName>
</protein>
<evidence type="ECO:0000313" key="2">
    <source>
        <dbReference type="Proteomes" id="UP000193498"/>
    </source>
</evidence>
<dbReference type="Proteomes" id="UP000193498">
    <property type="component" value="Unassembled WGS sequence"/>
</dbReference>
<organism evidence="1 2">
    <name type="scientific">Basidiobolus meristosporus CBS 931.73</name>
    <dbReference type="NCBI Taxonomy" id="1314790"/>
    <lineage>
        <taxon>Eukaryota</taxon>
        <taxon>Fungi</taxon>
        <taxon>Fungi incertae sedis</taxon>
        <taxon>Zoopagomycota</taxon>
        <taxon>Entomophthoromycotina</taxon>
        <taxon>Basidiobolomycetes</taxon>
        <taxon>Basidiobolales</taxon>
        <taxon>Basidiobolaceae</taxon>
        <taxon>Basidiobolus</taxon>
    </lineage>
</organism>
<reference evidence="1 2" key="1">
    <citation type="submission" date="2016-07" db="EMBL/GenBank/DDBJ databases">
        <title>Pervasive Adenine N6-methylation of Active Genes in Fungi.</title>
        <authorList>
            <consortium name="DOE Joint Genome Institute"/>
            <person name="Mondo S.J."/>
            <person name="Dannebaum R.O."/>
            <person name="Kuo R.C."/>
            <person name="Labutti K."/>
            <person name="Haridas S."/>
            <person name="Kuo A."/>
            <person name="Salamov A."/>
            <person name="Ahrendt S.R."/>
            <person name="Lipzen A."/>
            <person name="Sullivan W."/>
            <person name="Andreopoulos W.B."/>
            <person name="Clum A."/>
            <person name="Lindquist E."/>
            <person name="Daum C."/>
            <person name="Ramamoorthy G.K."/>
            <person name="Gryganskyi A."/>
            <person name="Culley D."/>
            <person name="Magnuson J.K."/>
            <person name="James T.Y."/>
            <person name="O'Malley M.A."/>
            <person name="Stajich J.E."/>
            <person name="Spatafora J.W."/>
            <person name="Visel A."/>
            <person name="Grigoriev I.V."/>
        </authorList>
    </citation>
    <scope>NUCLEOTIDE SEQUENCE [LARGE SCALE GENOMIC DNA]</scope>
    <source>
        <strain evidence="1 2">CBS 931.73</strain>
    </source>
</reference>
<keyword evidence="2" id="KW-1185">Reference proteome</keyword>
<gene>
    <name evidence="1" type="ORF">K493DRAFT_319183</name>
</gene>
<dbReference type="AlphaFoldDB" id="A0A1Y1XSU3"/>
<comment type="caution">
    <text evidence="1">The sequence shown here is derived from an EMBL/GenBank/DDBJ whole genome shotgun (WGS) entry which is preliminary data.</text>
</comment>
<sequence length="201" mass="22837">MSMTTLKVNKKLFKSWYEVKTTHQDVLYKYQRSPEHINEDVLLPVAGGLDAWKVTTSTNLAHALVTNHHRSHQVAVTFEFELFRSVFDFEKDRFFWILEPDDTARLYKNRKERVASLHASYHTSISGSELEVASGLGPALQAVVICSGLKTLQLMENQGRTFSELRRRLKSQEQLREDALTEGTMMASASSNLAGSLTFLI</sequence>
<evidence type="ECO:0000313" key="1">
    <source>
        <dbReference type="EMBL" id="ORX88811.1"/>
    </source>
</evidence>